<evidence type="ECO:0000313" key="7">
    <source>
        <dbReference type="Proteomes" id="UP001500866"/>
    </source>
</evidence>
<reference evidence="6 7" key="1">
    <citation type="journal article" date="2019" name="Int. J. Syst. Evol. Microbiol.">
        <title>The Global Catalogue of Microorganisms (GCM) 10K type strain sequencing project: providing services to taxonomists for standard genome sequencing and annotation.</title>
        <authorList>
            <consortium name="The Broad Institute Genomics Platform"/>
            <consortium name="The Broad Institute Genome Sequencing Center for Infectious Disease"/>
            <person name="Wu L."/>
            <person name="Ma J."/>
        </authorList>
    </citation>
    <scope>NUCLEOTIDE SEQUENCE [LARGE SCALE GENOMIC DNA]</scope>
    <source>
        <strain evidence="6 7">JCM 15395</strain>
    </source>
</reference>
<dbReference type="Gene3D" id="3.60.15.10">
    <property type="entry name" value="Ribonuclease Z/Hydroxyacylglutathione hydrolase-like"/>
    <property type="match status" value="1"/>
</dbReference>
<evidence type="ECO:0000256" key="2">
    <source>
        <dbReference type="ARBA" id="ARBA00022723"/>
    </source>
</evidence>
<gene>
    <name evidence="6" type="ORF">GCM10009001_19300</name>
</gene>
<dbReference type="InterPro" id="IPR001279">
    <property type="entry name" value="Metallo-B-lactamas"/>
</dbReference>
<evidence type="ECO:0000256" key="1">
    <source>
        <dbReference type="ARBA" id="ARBA00001947"/>
    </source>
</evidence>
<accession>A0ABN1G1V6</accession>
<keyword evidence="4" id="KW-0862">Zinc</keyword>
<dbReference type="CDD" id="cd06262">
    <property type="entry name" value="metallo-hydrolase-like_MBL-fold"/>
    <property type="match status" value="1"/>
</dbReference>
<dbReference type="InterPro" id="IPR051453">
    <property type="entry name" value="MBL_Glyoxalase_II"/>
</dbReference>
<keyword evidence="2" id="KW-0479">Metal-binding</keyword>
<evidence type="ECO:0000259" key="5">
    <source>
        <dbReference type="SMART" id="SM00849"/>
    </source>
</evidence>
<dbReference type="RefSeq" id="WP_343812463.1">
    <property type="nucleotide sequence ID" value="NZ_BAAADS010000012.1"/>
</dbReference>
<comment type="cofactor">
    <cofactor evidence="1">
        <name>Zn(2+)</name>
        <dbReference type="ChEBI" id="CHEBI:29105"/>
    </cofactor>
</comment>
<dbReference type="Proteomes" id="UP001500866">
    <property type="component" value="Unassembled WGS sequence"/>
</dbReference>
<dbReference type="PANTHER" id="PTHR46233">
    <property type="entry name" value="HYDROXYACYLGLUTATHIONE HYDROLASE GLOC"/>
    <property type="match status" value="1"/>
</dbReference>
<evidence type="ECO:0000313" key="6">
    <source>
        <dbReference type="EMBL" id="GAA0602491.1"/>
    </source>
</evidence>
<dbReference type="EMBL" id="BAAADS010000012">
    <property type="protein sequence ID" value="GAA0602491.1"/>
    <property type="molecule type" value="Genomic_DNA"/>
</dbReference>
<comment type="caution">
    <text evidence="6">The sequence shown here is derived from an EMBL/GenBank/DDBJ whole genome shotgun (WGS) entry which is preliminary data.</text>
</comment>
<dbReference type="InterPro" id="IPR036866">
    <property type="entry name" value="RibonucZ/Hydroxyglut_hydro"/>
</dbReference>
<keyword evidence="3" id="KW-0378">Hydrolase</keyword>
<dbReference type="SUPFAM" id="SSF56281">
    <property type="entry name" value="Metallo-hydrolase/oxidoreductase"/>
    <property type="match status" value="1"/>
</dbReference>
<dbReference type="PANTHER" id="PTHR46233:SF3">
    <property type="entry name" value="HYDROXYACYLGLUTATHIONE HYDROLASE GLOC"/>
    <property type="match status" value="1"/>
</dbReference>
<proteinExistence type="predicted"/>
<keyword evidence="7" id="KW-1185">Reference proteome</keyword>
<dbReference type="Pfam" id="PF00753">
    <property type="entry name" value="Lactamase_B"/>
    <property type="match status" value="1"/>
</dbReference>
<evidence type="ECO:0000256" key="3">
    <source>
        <dbReference type="ARBA" id="ARBA00022801"/>
    </source>
</evidence>
<feature type="domain" description="Metallo-beta-lactamase" evidence="5">
    <location>
        <begin position="12"/>
        <end position="189"/>
    </location>
</feature>
<name>A0ABN1G1V6_9BACI</name>
<evidence type="ECO:0000256" key="4">
    <source>
        <dbReference type="ARBA" id="ARBA00022833"/>
    </source>
</evidence>
<sequence>MDIRRLSLGPLGTNCYIIYHDTEALVVDPGGEADSVISFLRDKQIRPLAILLTHAHFDHIGAVESLRNAYDINVYIHSMEDEWLGNPNLNGSKLFMGSEIYTRKAEAYLEPGHLRIGGFSFEILHTPGHSPGSVSFVFHDHHTVVGGDVLFNRGIGRTDLPGGDMEQLGESIKNLLYNLPDTYKVLPGHGSETTIGDEMRHNPFFPLDR</sequence>
<organism evidence="6 7">
    <name type="scientific">Virgibacillus siamensis</name>
    <dbReference type="NCBI Taxonomy" id="480071"/>
    <lineage>
        <taxon>Bacteria</taxon>
        <taxon>Bacillati</taxon>
        <taxon>Bacillota</taxon>
        <taxon>Bacilli</taxon>
        <taxon>Bacillales</taxon>
        <taxon>Bacillaceae</taxon>
        <taxon>Virgibacillus</taxon>
    </lineage>
</organism>
<dbReference type="SMART" id="SM00849">
    <property type="entry name" value="Lactamase_B"/>
    <property type="match status" value="1"/>
</dbReference>
<protein>
    <submittedName>
        <fullName evidence="6">MBL fold metallo-hydrolase</fullName>
    </submittedName>
</protein>